<reference evidence="2 3" key="1">
    <citation type="journal article" date="2012" name="FEMS Yeast Res.">
        <title>The genome sequence of the wine yeast VIN7 reveals an allotriploid hybrid genome with Saccharomyces cerevisiae and Saccharomyces kudriavzevii origins.</title>
        <authorList>
            <person name="Borneman A.R."/>
            <person name="Desany B.A."/>
            <person name="Riches D."/>
            <person name="Affourtit J.P."/>
            <person name="Forgan A.H."/>
            <person name="Pretorius I.S."/>
            <person name="Egholm M."/>
            <person name="Chambers P.J."/>
        </authorList>
    </citation>
    <scope>NUCLEOTIDE SEQUENCE [LARGE SCALE GENOMIC DNA]</scope>
    <source>
        <strain evidence="2 3">VIN7</strain>
    </source>
</reference>
<feature type="compositionally biased region" description="Polar residues" evidence="1">
    <location>
        <begin position="23"/>
        <end position="32"/>
    </location>
</feature>
<organism evidence="2 3">
    <name type="scientific">Saccharomyces cerevisiae x Saccharomyces kudriavzevii (strain VIN7)</name>
    <name type="common">Yeast</name>
    <dbReference type="NCBI Taxonomy" id="1095631"/>
    <lineage>
        <taxon>Eukaryota</taxon>
        <taxon>Fungi</taxon>
        <taxon>Dikarya</taxon>
        <taxon>Ascomycota</taxon>
        <taxon>Saccharomycotina</taxon>
        <taxon>Saccharomycetes</taxon>
        <taxon>Saccharomycetales</taxon>
        <taxon>Saccharomycetaceae</taxon>
        <taxon>Saccharomyces</taxon>
    </lineage>
</organism>
<keyword evidence="3" id="KW-1185">Reference proteome</keyword>
<feature type="region of interest" description="Disordered" evidence="1">
    <location>
        <begin position="1"/>
        <end position="85"/>
    </location>
</feature>
<feature type="region of interest" description="Disordered" evidence="1">
    <location>
        <begin position="99"/>
        <end position="121"/>
    </location>
</feature>
<evidence type="ECO:0000256" key="1">
    <source>
        <dbReference type="SAM" id="MobiDB-lite"/>
    </source>
</evidence>
<feature type="compositionally biased region" description="Polar residues" evidence="1">
    <location>
        <begin position="101"/>
        <end position="110"/>
    </location>
</feature>
<comment type="caution">
    <text evidence="2">The sequence shown here is derived from an EMBL/GenBank/DDBJ whole genome shotgun (WGS) entry which is preliminary data.</text>
</comment>
<sequence>MMTSQEVTENSKEHIEGLPMDKFSNNSDSFTGYANKGPHFGEETEESSRELNTQESKGQDCCGKNNSDIKHEKFSDGGNYDLPSSAGVDIIEFHNDKQEENGNSFVQSAEESGRSFALGSG</sequence>
<evidence type="ECO:0000313" key="2">
    <source>
        <dbReference type="EMBL" id="EHM99911.1"/>
    </source>
</evidence>
<protein>
    <submittedName>
        <fullName evidence="2">Uncharacterized protein</fullName>
    </submittedName>
</protein>
<accession>H0H236</accession>
<dbReference type="Proteomes" id="UP000009009">
    <property type="component" value="Unassembled WGS sequence"/>
</dbReference>
<gene>
    <name evidence="2" type="ORF">VIN7_10372</name>
</gene>
<evidence type="ECO:0000313" key="3">
    <source>
        <dbReference type="Proteomes" id="UP000009009"/>
    </source>
</evidence>
<dbReference type="EMBL" id="AGVY01000382">
    <property type="protein sequence ID" value="EHM99911.1"/>
    <property type="molecule type" value="Genomic_DNA"/>
</dbReference>
<dbReference type="OrthoDB" id="8918678at2759"/>
<dbReference type="AlphaFoldDB" id="H0H236"/>
<feature type="compositionally biased region" description="Basic and acidic residues" evidence="1">
    <location>
        <begin position="39"/>
        <end position="49"/>
    </location>
</feature>
<proteinExistence type="predicted"/>
<name>H0H236_SACCK</name>
<dbReference type="HOGENOM" id="CLU_2039401_0_0_1"/>